<dbReference type="PANTHER" id="PTHR22972:SF3">
    <property type="entry name" value="INACTIVE TYROSINE-PROTEIN KINASE PRAG1"/>
    <property type="match status" value="1"/>
</dbReference>
<gene>
    <name evidence="3" type="ORF">SKAU_G00019360</name>
</gene>
<keyword evidence="4" id="KW-1185">Reference proteome</keyword>
<proteinExistence type="inferred from homology"/>
<dbReference type="AlphaFoldDB" id="A0A9Q1GCJ1"/>
<dbReference type="PANTHER" id="PTHR22972">
    <property type="entry name" value="SERINE/THREONINE PROTEIN KINASE"/>
    <property type="match status" value="1"/>
</dbReference>
<name>A0A9Q1GCJ1_SYNKA</name>
<comment type="caution">
    <text evidence="3">The sequence shown here is derived from an EMBL/GenBank/DDBJ whole genome shotgun (WGS) entry which is preliminary data.</text>
</comment>
<evidence type="ECO:0000256" key="1">
    <source>
        <dbReference type="ARBA" id="ARBA00038349"/>
    </source>
</evidence>
<feature type="compositionally biased region" description="Polar residues" evidence="2">
    <location>
        <begin position="184"/>
        <end position="193"/>
    </location>
</feature>
<dbReference type="Proteomes" id="UP001152622">
    <property type="component" value="Chromosome 1"/>
</dbReference>
<feature type="region of interest" description="Disordered" evidence="2">
    <location>
        <begin position="415"/>
        <end position="436"/>
    </location>
</feature>
<protein>
    <submittedName>
        <fullName evidence="3">Uncharacterized protein</fullName>
    </submittedName>
</protein>
<sequence length="644" mass="69778">MKKMSACGEFADHLWKPGSCKNCFRPSSAHRSNSSLVHAKASADTDEDNCLNHSTSCSKPTIAVRPTVMNPDTLDMLTDVNMNTEQDNQKYVIDKLSLMEMLELAPFYRGKNGCSKTMKEVVMQNTASRKMDYLCRFSCNTLSLSAHKDESLFISSIQEEGHRPLGLKENGASSGFRLQVTDPVKSNSHTRGSIQEPERTTSSSGSSDGYRGIASAGLTGQKQEAALAIAIGSVTTAPTSPVRSRYKEPPNASDNLTLEHNCSCASSFAEPTGASDFCSYPSRMDSCSCLKGQSWSEKPQTLLFLPSLPSETKSSTMNSEPIYAESTKRKKKAFVGRPSQHCSALDGELAVDSQRAKNNTVTGNTGQPNSQILYLKSSGSPVSILFPHSSTSCKDSRCCNFQCCCSNTEANTGSFRSRPQISPPIPPKRSSPKFETACLSPSPHPEVHLYPSVPTQFLYLSQTRNKAQGQVHTPIPPIPAVMALEPRNTLHTAQIEEEEGGKETVPQCGTPRYTNAATVLEPQDWSPTVHSKESTPPGTAHSGVSQLCLDKHKGSMLANGTSSTATLREGKTKTHDTMPPPPPPKKHHRVSSKMNKPTSDLEKTTWNDSVESFAQPLRILPGGLTTTTFEGLGSIPRIFSDGGH</sequence>
<dbReference type="InterPro" id="IPR051511">
    <property type="entry name" value="MitoQC_Scaffold_Kinases"/>
</dbReference>
<reference evidence="3" key="1">
    <citation type="journal article" date="2023" name="Science">
        <title>Genome structures resolve the early diversification of teleost fishes.</title>
        <authorList>
            <person name="Parey E."/>
            <person name="Louis A."/>
            <person name="Montfort J."/>
            <person name="Bouchez O."/>
            <person name="Roques C."/>
            <person name="Iampietro C."/>
            <person name="Lluch J."/>
            <person name="Castinel A."/>
            <person name="Donnadieu C."/>
            <person name="Desvignes T."/>
            <person name="Floi Bucao C."/>
            <person name="Jouanno E."/>
            <person name="Wen M."/>
            <person name="Mejri S."/>
            <person name="Dirks R."/>
            <person name="Jansen H."/>
            <person name="Henkel C."/>
            <person name="Chen W.J."/>
            <person name="Zahm M."/>
            <person name="Cabau C."/>
            <person name="Klopp C."/>
            <person name="Thompson A.W."/>
            <person name="Robinson-Rechavi M."/>
            <person name="Braasch I."/>
            <person name="Lecointre G."/>
            <person name="Bobe J."/>
            <person name="Postlethwait J.H."/>
            <person name="Berthelot C."/>
            <person name="Roest Crollius H."/>
            <person name="Guiguen Y."/>
        </authorList>
    </citation>
    <scope>NUCLEOTIDE SEQUENCE</scope>
    <source>
        <strain evidence="3">WJC10195</strain>
    </source>
</reference>
<comment type="similarity">
    <text evidence="1">Belongs to the protein kinase superfamily.</text>
</comment>
<feature type="region of interest" description="Disordered" evidence="2">
    <location>
        <begin position="164"/>
        <end position="214"/>
    </location>
</feature>
<dbReference type="GO" id="GO:0004672">
    <property type="term" value="F:protein kinase activity"/>
    <property type="evidence" value="ECO:0007669"/>
    <property type="project" value="TreeGrafter"/>
</dbReference>
<organism evidence="3 4">
    <name type="scientific">Synaphobranchus kaupii</name>
    <name type="common">Kaup's arrowtooth eel</name>
    <dbReference type="NCBI Taxonomy" id="118154"/>
    <lineage>
        <taxon>Eukaryota</taxon>
        <taxon>Metazoa</taxon>
        <taxon>Chordata</taxon>
        <taxon>Craniata</taxon>
        <taxon>Vertebrata</taxon>
        <taxon>Euteleostomi</taxon>
        <taxon>Actinopterygii</taxon>
        <taxon>Neopterygii</taxon>
        <taxon>Teleostei</taxon>
        <taxon>Anguilliformes</taxon>
        <taxon>Synaphobranchidae</taxon>
        <taxon>Synaphobranchus</taxon>
    </lineage>
</organism>
<dbReference type="OrthoDB" id="9447225at2759"/>
<accession>A0A9Q1GCJ1</accession>
<evidence type="ECO:0000313" key="4">
    <source>
        <dbReference type="Proteomes" id="UP001152622"/>
    </source>
</evidence>
<feature type="region of interest" description="Disordered" evidence="2">
    <location>
        <begin position="555"/>
        <end position="606"/>
    </location>
</feature>
<evidence type="ECO:0000313" key="3">
    <source>
        <dbReference type="EMBL" id="KAJ8381158.1"/>
    </source>
</evidence>
<evidence type="ECO:0000256" key="2">
    <source>
        <dbReference type="SAM" id="MobiDB-lite"/>
    </source>
</evidence>
<dbReference type="EMBL" id="JAINUF010000001">
    <property type="protein sequence ID" value="KAJ8381158.1"/>
    <property type="molecule type" value="Genomic_DNA"/>
</dbReference>